<reference evidence="1 2" key="1">
    <citation type="journal article" date="2018" name="New Phytol.">
        <title>Phylogenomics of Endogonaceae and evolution of mycorrhizas within Mucoromycota.</title>
        <authorList>
            <person name="Chang Y."/>
            <person name="Desiro A."/>
            <person name="Na H."/>
            <person name="Sandor L."/>
            <person name="Lipzen A."/>
            <person name="Clum A."/>
            <person name="Barry K."/>
            <person name="Grigoriev I.V."/>
            <person name="Martin F.M."/>
            <person name="Stajich J.E."/>
            <person name="Smith M.E."/>
            <person name="Bonito G."/>
            <person name="Spatafora J.W."/>
        </authorList>
    </citation>
    <scope>NUCLEOTIDE SEQUENCE [LARGE SCALE GENOMIC DNA]</scope>
    <source>
        <strain evidence="1 2">AD002</strain>
    </source>
</reference>
<accession>A0A433QUL8</accession>
<sequence length="603" mass="67272">MSASATEYNPTGPASGSRDAIQTYKTAVAFHMDNFYRDYGRVSQAAGDLKRVQDELESLLLATGDREDAEVWGFCQGQLVVGWRDLVENSAFADSQWVDQVLAEQNPMQLRDAAMNSWGPILKLHYQLHRVLDVLVTTGLGLNSQVQAEEQQRRAAAEIDEMLGKWRLDGEELARSLIHDLENDAFVAQTKTDIWRMIDEQVMRDFDPELNFDTVTKSVTHLLGKKQVMQPRLVTITADNYEDYQFREHDISKTFMLLCHVGDPAALIQSLRKLTIDALTLQTCNAHENIFASLAFLGARQLRARSPIQAPERLGHEPSQLAVPAGFMSRAHLVLNLTDNGRLLDPRGSGAFRADWIRPSVREYPQAQAMIDGPSDALIERMLPTFNLYETEDGWWAVTIEGARRGTEAVFAGRSEEMVRSIATELCVRQAALVEMDQGEEGGGSSVSEPRVRGGDGVDEGVPGWFDGEFGGSGERHGGYCRGWPGEVVLKLARRLAPCSPFAIYIAIYRTIDRKHSPQVPTDFFACVVWLAGAYFPICSLALHFSHPQLEQMRRLSPIDRSIDGDSYGREKSVHYVSKPSDDKARLVGVTLCGDSHARGRWT</sequence>
<organism evidence="1 2">
    <name type="scientific">Jimgerdemannia flammicorona</name>
    <dbReference type="NCBI Taxonomy" id="994334"/>
    <lineage>
        <taxon>Eukaryota</taxon>
        <taxon>Fungi</taxon>
        <taxon>Fungi incertae sedis</taxon>
        <taxon>Mucoromycota</taxon>
        <taxon>Mucoromycotina</taxon>
        <taxon>Endogonomycetes</taxon>
        <taxon>Endogonales</taxon>
        <taxon>Endogonaceae</taxon>
        <taxon>Jimgerdemannia</taxon>
    </lineage>
</organism>
<dbReference type="EMBL" id="RBNJ01001209">
    <property type="protein sequence ID" value="RUS33435.1"/>
    <property type="molecule type" value="Genomic_DNA"/>
</dbReference>
<protein>
    <submittedName>
        <fullName evidence="1">Uncharacterized protein</fullName>
    </submittedName>
</protein>
<comment type="caution">
    <text evidence="1">The sequence shown here is derived from an EMBL/GenBank/DDBJ whole genome shotgun (WGS) entry which is preliminary data.</text>
</comment>
<keyword evidence="2" id="KW-1185">Reference proteome</keyword>
<dbReference type="AlphaFoldDB" id="A0A433QUL8"/>
<evidence type="ECO:0000313" key="1">
    <source>
        <dbReference type="EMBL" id="RUS33435.1"/>
    </source>
</evidence>
<dbReference type="Proteomes" id="UP000274822">
    <property type="component" value="Unassembled WGS sequence"/>
</dbReference>
<evidence type="ECO:0000313" key="2">
    <source>
        <dbReference type="Proteomes" id="UP000274822"/>
    </source>
</evidence>
<proteinExistence type="predicted"/>
<gene>
    <name evidence="1" type="ORF">BC938DRAFT_471702</name>
</gene>
<name>A0A433QUL8_9FUNG</name>